<evidence type="ECO:0000256" key="1">
    <source>
        <dbReference type="SAM" id="MobiDB-lite"/>
    </source>
</evidence>
<dbReference type="STRING" id="1499966.U14_01899"/>
<gene>
    <name evidence="2" type="ORF">U14_01899</name>
</gene>
<feature type="region of interest" description="Disordered" evidence="1">
    <location>
        <begin position="22"/>
        <end position="44"/>
    </location>
</feature>
<organism evidence="2">
    <name type="scientific">Candidatus Moduliflexus flocculans</name>
    <dbReference type="NCBI Taxonomy" id="1499966"/>
    <lineage>
        <taxon>Bacteria</taxon>
        <taxon>Candidatus Moduliflexota</taxon>
        <taxon>Candidatus Moduliflexia</taxon>
        <taxon>Candidatus Moduliflexales</taxon>
        <taxon>Candidatus Moduliflexaceae</taxon>
    </lineage>
</organism>
<dbReference type="AlphaFoldDB" id="A0A0S6VT20"/>
<dbReference type="HOGENOM" id="CLU_2033493_0_0_0"/>
<dbReference type="Proteomes" id="UP000030700">
    <property type="component" value="Unassembled WGS sequence"/>
</dbReference>
<reference evidence="2" key="1">
    <citation type="journal article" date="2015" name="PeerJ">
        <title>First genomic representation of candidate bacterial phylum KSB3 points to enhanced environmental sensing as a trigger of wastewater bulking.</title>
        <authorList>
            <person name="Sekiguchi Y."/>
            <person name="Ohashi A."/>
            <person name="Parks D.H."/>
            <person name="Yamauchi T."/>
            <person name="Tyson G.W."/>
            <person name="Hugenholtz P."/>
        </authorList>
    </citation>
    <scope>NUCLEOTIDE SEQUENCE [LARGE SCALE GENOMIC DNA]</scope>
</reference>
<name>A0A0S6VT20_9BACT</name>
<proteinExistence type="predicted"/>
<evidence type="ECO:0000313" key="2">
    <source>
        <dbReference type="EMBL" id="GAK50666.1"/>
    </source>
</evidence>
<keyword evidence="3" id="KW-1185">Reference proteome</keyword>
<sequence>MRWNKGWFRNKNNARDLSNVTTPVRECRPSVSPSQHPETLREKGAQRNFERRAFRGWESSVFLVPACCAPLGDVFFKQEERLDGWRHVISEGKIEVLCLSGVMLRDSHSEKKGEKRKTKMR</sequence>
<protein>
    <submittedName>
        <fullName evidence="2">Uncharacterized protein</fullName>
    </submittedName>
</protein>
<dbReference type="EMBL" id="DF820456">
    <property type="protein sequence ID" value="GAK50666.1"/>
    <property type="molecule type" value="Genomic_DNA"/>
</dbReference>
<accession>A0A0S6VT20</accession>
<evidence type="ECO:0000313" key="3">
    <source>
        <dbReference type="Proteomes" id="UP000030700"/>
    </source>
</evidence>